<comment type="pathway">
    <text evidence="2">Carbohydrate biosynthesis; dTDP-L-rhamnose biosynthesis.</text>
</comment>
<dbReference type="SUPFAM" id="SSF51735">
    <property type="entry name" value="NAD(P)-binding Rossmann-fold domains"/>
    <property type="match status" value="1"/>
</dbReference>
<keyword evidence="2" id="KW-0521">NADP</keyword>
<organism evidence="4 5">
    <name type="scientific">Microcella alkaliphila</name>
    <dbReference type="NCBI Taxonomy" id="279828"/>
    <lineage>
        <taxon>Bacteria</taxon>
        <taxon>Bacillati</taxon>
        <taxon>Actinomycetota</taxon>
        <taxon>Actinomycetes</taxon>
        <taxon>Micrococcales</taxon>
        <taxon>Microbacteriaceae</taxon>
        <taxon>Microcella</taxon>
    </lineage>
</organism>
<evidence type="ECO:0000256" key="2">
    <source>
        <dbReference type="RuleBase" id="RU364082"/>
    </source>
</evidence>
<protein>
    <recommendedName>
        <fullName evidence="2">dTDP-4-dehydrorhamnose reductase</fullName>
        <ecNumber evidence="2">1.1.1.133</ecNumber>
    </recommendedName>
</protein>
<dbReference type="InterPro" id="IPR005913">
    <property type="entry name" value="dTDP_dehydrorham_reduct"/>
</dbReference>
<dbReference type="EC" id="1.1.1.133" evidence="2"/>
<dbReference type="UniPathway" id="UPA00124"/>
<sequence>MTRILITGAGGMLGRDLQTALGGRAVTAATRADLDITDVEAAADAVAGHGVVVNCAAYTAVDAAESDEQAAHLINATGAENLARASARHGARLIQLSTDYVFAGDATTPYSEDAPLAPVSAYGRTKADGERLARAAHPAGTIIVRTAWLYGQHGPNFAATMLRLAAERETLTVVDDQRGQPTWTADLAAQIVALIDSPVTSGVFHGTAAGETTWFGFARAVFENAGLDPERVQPTDSSSFVRPAPRPAYSVLGHDAWAAEGLPTPRNWRAALDAAFAAGAVRTP</sequence>
<dbReference type="GO" id="GO:0008831">
    <property type="term" value="F:dTDP-4-dehydrorhamnose reductase activity"/>
    <property type="evidence" value="ECO:0007669"/>
    <property type="project" value="UniProtKB-EC"/>
</dbReference>
<dbReference type="PANTHER" id="PTHR10491">
    <property type="entry name" value="DTDP-4-DEHYDRORHAMNOSE REDUCTASE"/>
    <property type="match status" value="1"/>
</dbReference>
<dbReference type="InterPro" id="IPR029903">
    <property type="entry name" value="RmlD-like-bd"/>
</dbReference>
<comment type="similarity">
    <text evidence="1 2">Belongs to the dTDP-4-dehydrorhamnose reductase family.</text>
</comment>
<proteinExistence type="inferred from homology"/>
<dbReference type="RefSeq" id="WP_096422789.1">
    <property type="nucleotide sequence ID" value="NZ_AP017315.1"/>
</dbReference>
<dbReference type="CDD" id="cd05254">
    <property type="entry name" value="dTDP_HR_like_SDR_e"/>
    <property type="match status" value="1"/>
</dbReference>
<reference evidence="4 5" key="2">
    <citation type="submission" date="2016-01" db="EMBL/GenBank/DDBJ databases">
        <title>Microcella alkaliphila JAM AC0309 whole genome shotgun sequence.</title>
        <authorList>
            <person name="Kurata A."/>
            <person name="Hirose Y."/>
            <person name="Kishimoto N."/>
            <person name="Kobayashi T."/>
        </authorList>
    </citation>
    <scope>NUCLEOTIDE SEQUENCE [LARGE SCALE GENOMIC DNA]</scope>
    <source>
        <strain evidence="4 5">JAM AC0309</strain>
    </source>
</reference>
<dbReference type="AlphaFoldDB" id="A0A0U4NY49"/>
<keyword evidence="2 4" id="KW-0560">Oxidoreductase</keyword>
<dbReference type="KEGG" id="malk:MalAC0309_2297"/>
<name>A0A0U4NY49_9MICO</name>
<dbReference type="OrthoDB" id="9803892at2"/>
<evidence type="ECO:0000259" key="3">
    <source>
        <dbReference type="Pfam" id="PF04321"/>
    </source>
</evidence>
<dbReference type="Pfam" id="PF04321">
    <property type="entry name" value="RmlD_sub_bind"/>
    <property type="match status" value="1"/>
</dbReference>
<comment type="function">
    <text evidence="2">Catalyzes the reduction of dTDP-6-deoxy-L-lyxo-4-hexulose to yield dTDP-L-rhamnose.</text>
</comment>
<feature type="domain" description="RmlD-like substrate binding" evidence="3">
    <location>
        <begin position="3"/>
        <end position="277"/>
    </location>
</feature>
<dbReference type="Gene3D" id="3.90.25.10">
    <property type="entry name" value="UDP-galactose 4-epimerase, domain 1"/>
    <property type="match status" value="1"/>
</dbReference>
<dbReference type="Proteomes" id="UP000218965">
    <property type="component" value="Chromosome"/>
</dbReference>
<dbReference type="GO" id="GO:0005829">
    <property type="term" value="C:cytosol"/>
    <property type="evidence" value="ECO:0007669"/>
    <property type="project" value="TreeGrafter"/>
</dbReference>
<accession>A0A0U4NY49</accession>
<dbReference type="EMBL" id="AP017315">
    <property type="protein sequence ID" value="BAU33139.1"/>
    <property type="molecule type" value="Genomic_DNA"/>
</dbReference>
<evidence type="ECO:0000313" key="5">
    <source>
        <dbReference type="Proteomes" id="UP000218965"/>
    </source>
</evidence>
<evidence type="ECO:0000313" key="4">
    <source>
        <dbReference type="EMBL" id="BAU33139.1"/>
    </source>
</evidence>
<gene>
    <name evidence="4" type="ORF">MalAC0309_2297</name>
</gene>
<evidence type="ECO:0000256" key="1">
    <source>
        <dbReference type="ARBA" id="ARBA00010944"/>
    </source>
</evidence>
<dbReference type="Gene3D" id="3.40.50.720">
    <property type="entry name" value="NAD(P)-binding Rossmann-like Domain"/>
    <property type="match status" value="1"/>
</dbReference>
<dbReference type="PANTHER" id="PTHR10491:SF4">
    <property type="entry name" value="METHIONINE ADENOSYLTRANSFERASE 2 SUBUNIT BETA"/>
    <property type="match status" value="1"/>
</dbReference>
<reference evidence="5" key="1">
    <citation type="submission" date="2015-12" db="EMBL/GenBank/DDBJ databases">
        <authorList>
            <person name="Shamseldin A."/>
            <person name="Moawad H."/>
            <person name="Abd El-Rahim W.M."/>
            <person name="Sadowsky M.J."/>
        </authorList>
    </citation>
    <scope>NUCLEOTIDE SEQUENCE [LARGE SCALE GENOMIC DNA]</scope>
    <source>
        <strain evidence="5">JAM AC0309</strain>
    </source>
</reference>
<dbReference type="GO" id="GO:0019305">
    <property type="term" value="P:dTDP-rhamnose biosynthetic process"/>
    <property type="evidence" value="ECO:0007669"/>
    <property type="project" value="UniProtKB-UniPathway"/>
</dbReference>
<dbReference type="NCBIfam" id="TIGR01214">
    <property type="entry name" value="rmlD"/>
    <property type="match status" value="1"/>
</dbReference>
<dbReference type="InterPro" id="IPR036291">
    <property type="entry name" value="NAD(P)-bd_dom_sf"/>
</dbReference>